<keyword evidence="4" id="KW-0067">ATP-binding</keyword>
<accession>A0ABR1JN50</accession>
<dbReference type="PANTHER" id="PTHR21529:SF4">
    <property type="entry name" value="TPR AND ANKYRIN REPEAT-CONTAINING PROTEIN 1"/>
    <property type="match status" value="1"/>
</dbReference>
<sequence length="883" mass="99982">METRGKSNIPPFLHVLNLVAQKRRTDGQSQNTPQPEIFQLAVNYRSHAGIVDCAHSVIDLISLFWKDSIDKLLPERGIVDGLKPVFLVGWDEDAAGLEHFIFGDSGNRIEFGAQQCILVRDDEAREKLRAQVGEGIGLIMTIYDSKGLEFNDVLLYNFFGNSPAELSQWRIVLNALEDQHLAVPDFDRNRSRYASICSELKFLYVAITRARENIWIVDSSEKCEPMRHYWTSKDLIRNLTPGLDAPKLATSSTAEEWAQQGRNLFQRKKYAQAKHCFERALLPKAVAVADAYILRSKAQAISTNTKSNRQIRRQMFCSAAEAFQGCSKSASRKGRLDFFRLSGDCYRNADEILLAARAYENASRFTDSVQCYCDVGYFDEAIDIIKREATSVDQDVIDGVTRLAKLFYFNEVQHLPAASFEREKKLYQACDLFDDVEEVIDYLVDRDLDIARAAVLTAHEKYEEAADLCLAEGRVLEAIELLLRAPAHEESARKACDCILKGLWQNLSFGVAARDSESKGTILRLLELASKAKSDSRLFNAEINMFQTIVAQPPTQLCRQANDFLKMNNTPAAILCFDHYYGSIPSLEGLSTINVAQELECFLSYIRLMSDVISESNPQDSDDLAKLFAFQKLSESQVLLSRGSYLYSFLGGSDQDHIVSPRELLDLIRGHVDKRLRNRIMRENNECKHTRAFLLCPNYSVYGQCNRKECPNAHIEQSSLDASYYNIRIRLHLQQILILKTLHSSGFSSDNMASERKFWLIRLYEALFPPNHLMGSFSKLDLSQIPEAAGAYHVVRDWVQHFIYNLGFWPIATFMSDLLRAASLALLFDRESAPHYLYQGKYVRLYPPDLLIRGGGGYIAGELVEVLEGSKGACLVTGIFSLR</sequence>
<dbReference type="InterPro" id="IPR027417">
    <property type="entry name" value="P-loop_NTPase"/>
</dbReference>
<evidence type="ECO:0000256" key="2">
    <source>
        <dbReference type="ARBA" id="ARBA00022801"/>
    </source>
</evidence>
<name>A0ABR1JN50_9AGAR</name>
<evidence type="ECO:0000259" key="6">
    <source>
        <dbReference type="PROSITE" id="PS50103"/>
    </source>
</evidence>
<keyword evidence="5" id="KW-0863">Zinc-finger</keyword>
<keyword evidence="5" id="KW-0862">Zinc</keyword>
<evidence type="ECO:0000313" key="7">
    <source>
        <dbReference type="EMBL" id="KAK7464391.1"/>
    </source>
</evidence>
<dbReference type="Proteomes" id="UP001498398">
    <property type="component" value="Unassembled WGS sequence"/>
</dbReference>
<dbReference type="InterPro" id="IPR000571">
    <property type="entry name" value="Znf_CCCH"/>
</dbReference>
<organism evidence="7 8">
    <name type="scientific">Marasmiellus scandens</name>
    <dbReference type="NCBI Taxonomy" id="2682957"/>
    <lineage>
        <taxon>Eukaryota</taxon>
        <taxon>Fungi</taxon>
        <taxon>Dikarya</taxon>
        <taxon>Basidiomycota</taxon>
        <taxon>Agaricomycotina</taxon>
        <taxon>Agaricomycetes</taxon>
        <taxon>Agaricomycetidae</taxon>
        <taxon>Agaricales</taxon>
        <taxon>Marasmiineae</taxon>
        <taxon>Omphalotaceae</taxon>
        <taxon>Marasmiellus</taxon>
    </lineage>
</organism>
<evidence type="ECO:0000256" key="1">
    <source>
        <dbReference type="ARBA" id="ARBA00022741"/>
    </source>
</evidence>
<dbReference type="Gene3D" id="3.40.50.300">
    <property type="entry name" value="P-loop containing nucleotide triphosphate hydrolases"/>
    <property type="match status" value="1"/>
</dbReference>
<proteinExistence type="predicted"/>
<dbReference type="SUPFAM" id="SSF52540">
    <property type="entry name" value="P-loop containing nucleoside triphosphate hydrolases"/>
    <property type="match status" value="1"/>
</dbReference>
<dbReference type="PANTHER" id="PTHR21529">
    <property type="entry name" value="MAMMARY TURMOR VIRUS RECEPTOR HOMOLOG 1, 2 MTVR1, 2"/>
    <property type="match status" value="1"/>
</dbReference>
<protein>
    <recommendedName>
        <fullName evidence="6">C3H1-type domain-containing protein</fullName>
    </recommendedName>
</protein>
<comment type="caution">
    <text evidence="7">The sequence shown here is derived from an EMBL/GenBank/DDBJ whole genome shotgun (WGS) entry which is preliminary data.</text>
</comment>
<feature type="domain" description="C3H1-type" evidence="6">
    <location>
        <begin position="695"/>
        <end position="717"/>
    </location>
</feature>
<keyword evidence="1" id="KW-0547">Nucleotide-binding</keyword>
<reference evidence="7 8" key="1">
    <citation type="submission" date="2024-01" db="EMBL/GenBank/DDBJ databases">
        <title>A draft genome for the cacao thread blight pathogen Marasmiellus scandens.</title>
        <authorList>
            <person name="Baruah I.K."/>
            <person name="Leung J."/>
            <person name="Bukari Y."/>
            <person name="Amoako-Attah I."/>
            <person name="Meinhardt L.W."/>
            <person name="Bailey B.A."/>
            <person name="Cohen S.P."/>
        </authorList>
    </citation>
    <scope>NUCLEOTIDE SEQUENCE [LARGE SCALE GENOMIC DNA]</scope>
    <source>
        <strain evidence="7 8">GH-19</strain>
    </source>
</reference>
<gene>
    <name evidence="7" type="ORF">VKT23_006557</name>
</gene>
<evidence type="ECO:0000313" key="8">
    <source>
        <dbReference type="Proteomes" id="UP001498398"/>
    </source>
</evidence>
<keyword evidence="2" id="KW-0378">Hydrolase</keyword>
<dbReference type="Gene3D" id="1.25.40.10">
    <property type="entry name" value="Tetratricopeptide repeat domain"/>
    <property type="match status" value="1"/>
</dbReference>
<keyword evidence="5" id="KW-0479">Metal-binding</keyword>
<dbReference type="EMBL" id="JBANRG010000008">
    <property type="protein sequence ID" value="KAK7464391.1"/>
    <property type="molecule type" value="Genomic_DNA"/>
</dbReference>
<dbReference type="InterPro" id="IPR039904">
    <property type="entry name" value="TRANK1"/>
</dbReference>
<dbReference type="InterPro" id="IPR014017">
    <property type="entry name" value="DNA_helicase_UvrD-like_C"/>
</dbReference>
<dbReference type="InterPro" id="IPR011990">
    <property type="entry name" value="TPR-like_helical_dom_sf"/>
</dbReference>
<evidence type="ECO:0000256" key="4">
    <source>
        <dbReference type="ARBA" id="ARBA00022840"/>
    </source>
</evidence>
<keyword evidence="3" id="KW-0347">Helicase</keyword>
<evidence type="ECO:0000256" key="5">
    <source>
        <dbReference type="PROSITE-ProRule" id="PRU00723"/>
    </source>
</evidence>
<dbReference type="Pfam" id="PF13361">
    <property type="entry name" value="UvrD_C"/>
    <property type="match status" value="1"/>
</dbReference>
<keyword evidence="8" id="KW-1185">Reference proteome</keyword>
<evidence type="ECO:0000256" key="3">
    <source>
        <dbReference type="ARBA" id="ARBA00022806"/>
    </source>
</evidence>
<dbReference type="PROSITE" id="PS50103">
    <property type="entry name" value="ZF_C3H1"/>
    <property type="match status" value="1"/>
</dbReference>
<feature type="zinc finger region" description="C3H1-type" evidence="5">
    <location>
        <begin position="695"/>
        <end position="717"/>
    </location>
</feature>